<dbReference type="GO" id="GO:0032259">
    <property type="term" value="P:methylation"/>
    <property type="evidence" value="ECO:0007669"/>
    <property type="project" value="UniProtKB-KW"/>
</dbReference>
<evidence type="ECO:0000256" key="13">
    <source>
        <dbReference type="RuleBase" id="RU362022"/>
    </source>
</evidence>
<dbReference type="PhylomeDB" id="A7T8G9"/>
<keyword evidence="15" id="KW-1185">Reference proteome</keyword>
<dbReference type="InterPro" id="IPR007269">
    <property type="entry name" value="ICMT_MeTrfase"/>
</dbReference>
<name>A7T8G9_NEMVE</name>
<evidence type="ECO:0000256" key="11">
    <source>
        <dbReference type="ARBA" id="ARBA00023572"/>
    </source>
</evidence>
<keyword evidence="5 13" id="KW-0489">Methyltransferase</keyword>
<evidence type="ECO:0000256" key="6">
    <source>
        <dbReference type="ARBA" id="ARBA00022679"/>
    </source>
</evidence>
<evidence type="ECO:0000313" key="15">
    <source>
        <dbReference type="Proteomes" id="UP000001593"/>
    </source>
</evidence>
<keyword evidence="7 13" id="KW-0949">S-adenosyl-L-methionine</keyword>
<dbReference type="KEGG" id="nve:5498046"/>
<keyword evidence="8 13" id="KW-0812">Transmembrane</keyword>
<evidence type="ECO:0000256" key="4">
    <source>
        <dbReference type="ARBA" id="ARBA00012151"/>
    </source>
</evidence>
<evidence type="ECO:0000256" key="9">
    <source>
        <dbReference type="ARBA" id="ARBA00022989"/>
    </source>
</evidence>
<gene>
    <name evidence="14" type="ORF">NEMVEDRAFT_v1g150206</name>
</gene>
<protein>
    <recommendedName>
        <fullName evidence="12 13">Protein-S-isoprenylcysteine O-methyltransferase</fullName>
        <ecNumber evidence="4 13">2.1.1.100</ecNumber>
    </recommendedName>
</protein>
<accession>A7T8G9</accession>
<keyword evidence="9 13" id="KW-1133">Transmembrane helix</keyword>
<dbReference type="STRING" id="45351.A7T8G9"/>
<dbReference type="Proteomes" id="UP000001593">
    <property type="component" value="Unassembled WGS sequence"/>
</dbReference>
<comment type="function">
    <text evidence="11">Catalyzes the post-translational methylation of isoprenylated C-terminal cysteine residues.</text>
</comment>
<sequence>LKGYFLISFVGIVFMIGGDFVRKLAMITAKSNFTHLVRYHRVDEHVLVTGGIYAWCRHPAYVGWFFWSIGTQMTLCNPICFVGYAYASWKFFKERIFEEEILLLQFFEQEYVKYQKKVGTGLPFIKGCILDDFAKDK</sequence>
<dbReference type="EC" id="2.1.1.100" evidence="4 13"/>
<dbReference type="Gene3D" id="1.20.120.1630">
    <property type="match status" value="1"/>
</dbReference>
<evidence type="ECO:0000313" key="14">
    <source>
        <dbReference type="EMBL" id="EDO27718.1"/>
    </source>
</evidence>
<proteinExistence type="inferred from homology"/>
<organism evidence="14 15">
    <name type="scientific">Nematostella vectensis</name>
    <name type="common">Starlet sea anemone</name>
    <dbReference type="NCBI Taxonomy" id="45351"/>
    <lineage>
        <taxon>Eukaryota</taxon>
        <taxon>Metazoa</taxon>
        <taxon>Cnidaria</taxon>
        <taxon>Anthozoa</taxon>
        <taxon>Hexacorallia</taxon>
        <taxon>Actiniaria</taxon>
        <taxon>Edwardsiidae</taxon>
        <taxon>Nematostella</taxon>
    </lineage>
</organism>
<evidence type="ECO:0000256" key="12">
    <source>
        <dbReference type="ARBA" id="ARBA00023656"/>
    </source>
</evidence>
<dbReference type="PROSITE" id="PS51564">
    <property type="entry name" value="SAM_ICMT"/>
    <property type="match status" value="1"/>
</dbReference>
<dbReference type="GO" id="GO:0005783">
    <property type="term" value="C:endoplasmic reticulum"/>
    <property type="evidence" value="ECO:0000318"/>
    <property type="project" value="GO_Central"/>
</dbReference>
<evidence type="ECO:0000256" key="5">
    <source>
        <dbReference type="ARBA" id="ARBA00022603"/>
    </source>
</evidence>
<comment type="similarity">
    <text evidence="3 13">Belongs to the class VI-like SAM-binding methyltransferase superfamily. Isoprenylcysteine carboxyl methyltransferase family.</text>
</comment>
<dbReference type="HOGENOM" id="CLU_065200_0_1_1"/>
<dbReference type="AlphaFoldDB" id="A7T8G9"/>
<reference evidence="14 15" key="1">
    <citation type="journal article" date="2007" name="Science">
        <title>Sea anemone genome reveals ancestral eumetazoan gene repertoire and genomic organization.</title>
        <authorList>
            <person name="Putnam N.H."/>
            <person name="Srivastava M."/>
            <person name="Hellsten U."/>
            <person name="Dirks B."/>
            <person name="Chapman J."/>
            <person name="Salamov A."/>
            <person name="Terry A."/>
            <person name="Shapiro H."/>
            <person name="Lindquist E."/>
            <person name="Kapitonov V.V."/>
            <person name="Jurka J."/>
            <person name="Genikhovich G."/>
            <person name="Grigoriev I.V."/>
            <person name="Lucas S.M."/>
            <person name="Steele R.E."/>
            <person name="Finnerty J.R."/>
            <person name="Technau U."/>
            <person name="Martindale M.Q."/>
            <person name="Rokhsar D.S."/>
        </authorList>
    </citation>
    <scope>NUCLEOTIDE SEQUENCE [LARGE SCALE GENOMIC DNA]</scope>
    <source>
        <strain evidence="15">CH2 X CH6</strain>
    </source>
</reference>
<evidence type="ECO:0000256" key="2">
    <source>
        <dbReference type="ARBA" id="ARBA00004141"/>
    </source>
</evidence>
<comment type="subcellular location">
    <subcellularLocation>
        <location evidence="13">Endoplasmic reticulum membrane</location>
        <topology evidence="13">Multi-pass membrane protein</topology>
    </subcellularLocation>
    <subcellularLocation>
        <location evidence="2">Membrane</location>
        <topology evidence="2">Multi-pass membrane protein</topology>
    </subcellularLocation>
</comment>
<evidence type="ECO:0000256" key="8">
    <source>
        <dbReference type="ARBA" id="ARBA00022692"/>
    </source>
</evidence>
<dbReference type="EMBL" id="DS472699">
    <property type="protein sequence ID" value="EDO27718.1"/>
    <property type="molecule type" value="Genomic_DNA"/>
</dbReference>
<dbReference type="InterPro" id="IPR025770">
    <property type="entry name" value="PPMT_MeTrfase"/>
</dbReference>
<dbReference type="GO" id="GO:0004671">
    <property type="term" value="F:protein C-terminal S-isoprenylcysteine carboxyl O-methyltransferase activity"/>
    <property type="evidence" value="ECO:0000318"/>
    <property type="project" value="GO_Central"/>
</dbReference>
<evidence type="ECO:0000256" key="1">
    <source>
        <dbReference type="ARBA" id="ARBA00001450"/>
    </source>
</evidence>
<dbReference type="GO" id="GO:0005789">
    <property type="term" value="C:endoplasmic reticulum membrane"/>
    <property type="evidence" value="ECO:0007669"/>
    <property type="project" value="UniProtKB-SubCell"/>
</dbReference>
<feature type="transmembrane region" description="Helical" evidence="13">
    <location>
        <begin position="6"/>
        <end position="25"/>
    </location>
</feature>
<evidence type="ECO:0000256" key="7">
    <source>
        <dbReference type="ARBA" id="ARBA00022691"/>
    </source>
</evidence>
<dbReference type="PANTHER" id="PTHR12714">
    <property type="entry name" value="PROTEIN-S ISOPRENYLCYSTEINE O-METHYLTRANSFERASE"/>
    <property type="match status" value="1"/>
</dbReference>
<evidence type="ECO:0000256" key="10">
    <source>
        <dbReference type="ARBA" id="ARBA00023136"/>
    </source>
</evidence>
<dbReference type="Pfam" id="PF04140">
    <property type="entry name" value="ICMT"/>
    <property type="match status" value="1"/>
</dbReference>
<keyword evidence="10 13" id="KW-0472">Membrane</keyword>
<comment type="catalytic activity">
    <reaction evidence="1 13">
        <text>[protein]-C-terminal S-[(2E,6E)-farnesyl]-L-cysteine + S-adenosyl-L-methionine = [protein]-C-terminal S-[(2E,6E)-farnesyl]-L-cysteine methyl ester + S-adenosyl-L-homocysteine</text>
        <dbReference type="Rhea" id="RHEA:21672"/>
        <dbReference type="Rhea" id="RHEA-COMP:12125"/>
        <dbReference type="Rhea" id="RHEA-COMP:12126"/>
        <dbReference type="ChEBI" id="CHEBI:57856"/>
        <dbReference type="ChEBI" id="CHEBI:59789"/>
        <dbReference type="ChEBI" id="CHEBI:90510"/>
        <dbReference type="ChEBI" id="CHEBI:90511"/>
        <dbReference type="EC" id="2.1.1.100"/>
    </reaction>
</comment>
<dbReference type="InParanoid" id="A7T8G9"/>
<feature type="non-terminal residue" evidence="14">
    <location>
        <position position="1"/>
    </location>
</feature>
<comment type="caution">
    <text evidence="13">Lacks conserved residue(s) required for the propagation of feature annotation.</text>
</comment>
<evidence type="ECO:0000256" key="3">
    <source>
        <dbReference type="ARBA" id="ARBA00009140"/>
    </source>
</evidence>
<keyword evidence="13" id="KW-0256">Endoplasmic reticulum</keyword>
<dbReference type="PANTHER" id="PTHR12714:SF9">
    <property type="entry name" value="PROTEIN-S-ISOPRENYLCYSTEINE O-METHYLTRANSFERASE"/>
    <property type="match status" value="1"/>
</dbReference>
<keyword evidence="6" id="KW-0808">Transferase</keyword>